<keyword evidence="1" id="KW-1133">Transmembrane helix</keyword>
<feature type="transmembrane region" description="Helical" evidence="1">
    <location>
        <begin position="6"/>
        <end position="23"/>
    </location>
</feature>
<name>A0A1W1DK36_9ZZZZ</name>
<feature type="transmembrane region" description="Helical" evidence="1">
    <location>
        <begin position="110"/>
        <end position="132"/>
    </location>
</feature>
<protein>
    <recommendedName>
        <fullName evidence="2">Potassium channel domain-containing protein</fullName>
    </recommendedName>
</protein>
<gene>
    <name evidence="3" type="ORF">MNB_SUP05-12-730</name>
</gene>
<feature type="domain" description="Potassium channel" evidence="2">
    <location>
        <begin position="53"/>
        <end position="129"/>
    </location>
</feature>
<proteinExistence type="predicted"/>
<keyword evidence="1" id="KW-0812">Transmembrane</keyword>
<dbReference type="Pfam" id="PF07885">
    <property type="entry name" value="Ion_trans_2"/>
    <property type="match status" value="1"/>
</dbReference>
<dbReference type="InterPro" id="IPR013099">
    <property type="entry name" value="K_chnl_dom"/>
</dbReference>
<reference evidence="3" key="1">
    <citation type="submission" date="2016-10" db="EMBL/GenBank/DDBJ databases">
        <authorList>
            <person name="de Groot N.N."/>
        </authorList>
    </citation>
    <scope>NUCLEOTIDE SEQUENCE</scope>
</reference>
<feature type="transmembrane region" description="Helical" evidence="1">
    <location>
        <begin position="44"/>
        <end position="66"/>
    </location>
</feature>
<dbReference type="Gene3D" id="1.10.287.70">
    <property type="match status" value="1"/>
</dbReference>
<keyword evidence="1" id="KW-0472">Membrane</keyword>
<dbReference type="SUPFAM" id="SSF81324">
    <property type="entry name" value="Voltage-gated potassium channels"/>
    <property type="match status" value="1"/>
</dbReference>
<evidence type="ECO:0000256" key="1">
    <source>
        <dbReference type="SAM" id="Phobius"/>
    </source>
</evidence>
<organism evidence="3">
    <name type="scientific">hydrothermal vent metagenome</name>
    <dbReference type="NCBI Taxonomy" id="652676"/>
    <lineage>
        <taxon>unclassified sequences</taxon>
        <taxon>metagenomes</taxon>
        <taxon>ecological metagenomes</taxon>
    </lineage>
</organism>
<dbReference type="AlphaFoldDB" id="A0A1W1DK36"/>
<evidence type="ECO:0000313" key="3">
    <source>
        <dbReference type="EMBL" id="SFV81782.1"/>
    </source>
</evidence>
<sequence length="143" mass="16613">MWLAALVNTIIVTLSVLIHYEFLYRATTLVPKVKIKHRFRIVMVVFIALIAHVVEIWFFALAYFFMSQDEYWGGIQGNFDGSLMDSVYFSFTNFTTLGFGDIEPLGSIRFLVGMEALVGFVLITWSASFLYYEMQRYWSNDNV</sequence>
<evidence type="ECO:0000259" key="2">
    <source>
        <dbReference type="Pfam" id="PF07885"/>
    </source>
</evidence>
<accession>A0A1W1DK36</accession>
<dbReference type="EMBL" id="FPHT01000195">
    <property type="protein sequence ID" value="SFV81782.1"/>
    <property type="molecule type" value="Genomic_DNA"/>
</dbReference>